<protein>
    <submittedName>
        <fullName evidence="1">Uncharacterized protein</fullName>
    </submittedName>
</protein>
<name>A0A0P5EXE0_9CRUS</name>
<dbReference type="OrthoDB" id="6331275at2759"/>
<evidence type="ECO:0000313" key="2">
    <source>
        <dbReference type="Proteomes" id="UP000076858"/>
    </source>
</evidence>
<evidence type="ECO:0000313" key="1">
    <source>
        <dbReference type="EMBL" id="KZS08234.1"/>
    </source>
</evidence>
<dbReference type="InterPro" id="IPR045860">
    <property type="entry name" value="Snake_toxin-like_sf"/>
</dbReference>
<dbReference type="GO" id="GO:0030431">
    <property type="term" value="P:sleep"/>
    <property type="evidence" value="ECO:0007669"/>
    <property type="project" value="InterPro"/>
</dbReference>
<dbReference type="CDD" id="cd00117">
    <property type="entry name" value="TFP"/>
    <property type="match status" value="1"/>
</dbReference>
<proteinExistence type="predicted"/>
<sequence>MAITQYFCTALFVLSACFPRGCLSIQCYQCGAQDGDATLSCDIFVKAPMWRQFEVECPTSPAHLCGKTITHYEDGSEPSEVRGCAPAENAFQVPNRMGCGRDDGTDQTVFCLCGTDLCNGANRLPALPSITFSFVFVLNFLILRTFLSS</sequence>
<dbReference type="InterPro" id="IPR031424">
    <property type="entry name" value="QVR-like"/>
</dbReference>
<dbReference type="EMBL" id="LRGB01002279">
    <property type="protein sequence ID" value="KZS08234.1"/>
    <property type="molecule type" value="Genomic_DNA"/>
</dbReference>
<dbReference type="Proteomes" id="UP000076858">
    <property type="component" value="Unassembled WGS sequence"/>
</dbReference>
<dbReference type="SUPFAM" id="SSF57302">
    <property type="entry name" value="Snake toxin-like"/>
    <property type="match status" value="1"/>
</dbReference>
<organism evidence="1 2">
    <name type="scientific">Daphnia magna</name>
    <dbReference type="NCBI Taxonomy" id="35525"/>
    <lineage>
        <taxon>Eukaryota</taxon>
        <taxon>Metazoa</taxon>
        <taxon>Ecdysozoa</taxon>
        <taxon>Arthropoda</taxon>
        <taxon>Crustacea</taxon>
        <taxon>Branchiopoda</taxon>
        <taxon>Diplostraca</taxon>
        <taxon>Cladocera</taxon>
        <taxon>Anomopoda</taxon>
        <taxon>Daphniidae</taxon>
        <taxon>Daphnia</taxon>
    </lineage>
</organism>
<dbReference type="Pfam" id="PF17064">
    <property type="entry name" value="QVR"/>
    <property type="match status" value="1"/>
</dbReference>
<dbReference type="PANTHER" id="PTHR33562:SF20">
    <property type="entry name" value="PROTEIN QUIVER"/>
    <property type="match status" value="1"/>
</dbReference>
<comment type="caution">
    <text evidence="1">The sequence shown here is derived from an EMBL/GenBank/DDBJ whole genome shotgun (WGS) entry which is preliminary data.</text>
</comment>
<dbReference type="AlphaFoldDB" id="A0A0P5EXE0"/>
<dbReference type="InterPro" id="IPR050975">
    <property type="entry name" value="Sleep_regulator"/>
</dbReference>
<dbReference type="PANTHER" id="PTHR33562">
    <property type="entry name" value="ATILLA, ISOFORM B-RELATED-RELATED"/>
    <property type="match status" value="1"/>
</dbReference>
<dbReference type="GO" id="GO:0032222">
    <property type="term" value="P:regulation of synaptic transmission, cholinergic"/>
    <property type="evidence" value="ECO:0007669"/>
    <property type="project" value="InterPro"/>
</dbReference>
<accession>A0A0P5EXE0</accession>
<gene>
    <name evidence="1" type="ORF">APZ42_027856</name>
</gene>
<keyword evidence="2" id="KW-1185">Reference proteome</keyword>
<reference evidence="1 2" key="1">
    <citation type="submission" date="2016-03" db="EMBL/GenBank/DDBJ databases">
        <title>EvidentialGene: Evidence-directed Construction of Genes on Genomes.</title>
        <authorList>
            <person name="Gilbert D.G."/>
            <person name="Choi J.-H."/>
            <person name="Mockaitis K."/>
            <person name="Colbourne J."/>
            <person name="Pfrender M."/>
        </authorList>
    </citation>
    <scope>NUCLEOTIDE SEQUENCE [LARGE SCALE GENOMIC DNA]</scope>
    <source>
        <strain evidence="1 2">Xinb3</strain>
        <tissue evidence="1">Complete organism</tissue>
    </source>
</reference>